<proteinExistence type="predicted"/>
<evidence type="ECO:0000313" key="1">
    <source>
        <dbReference type="EMBL" id="ADU23423.1"/>
    </source>
</evidence>
<dbReference type="Proteomes" id="UP000006919">
    <property type="component" value="Chromosome"/>
</dbReference>
<accession>E6UJ75</accession>
<sequence precursor="true">MKRLVISILLLTLILAAGISSAVYVNSFDKSIQLLCSKIRAEAVMGEDTVNDTAKLCSMWGSHSKVLAFIDNSSNVTAVSAEISKLPALAETGSEDLIVQIDNVSELCRRLSERQILHIRSLL</sequence>
<reference evidence="1 2" key="1">
    <citation type="journal article" date="2011" name="J. Bacteriol.">
        <title>Complete genome of the cellulolytic ruminal bacterium Ruminococcus albus 7.</title>
        <authorList>
            <person name="Suen G."/>
            <person name="Stevenson D.M."/>
            <person name="Bruce D.C."/>
            <person name="Chertkov O."/>
            <person name="Copeland A."/>
            <person name="Cheng J.F."/>
            <person name="Detter C."/>
            <person name="Detter J.C."/>
            <person name="Goodwin L.A."/>
            <person name="Han C.S."/>
            <person name="Hauser L.J."/>
            <person name="Ivanova N.N."/>
            <person name="Kyrpides N.C."/>
            <person name="Land M.L."/>
            <person name="Lapidus A."/>
            <person name="Lucas S."/>
            <person name="Ovchinnikova G."/>
            <person name="Pitluck S."/>
            <person name="Tapia R."/>
            <person name="Woyke T."/>
            <person name="Boyum J."/>
            <person name="Mead D."/>
            <person name="Weimer P.J."/>
        </authorList>
    </citation>
    <scope>NUCLEOTIDE SEQUENCE [LARGE SCALE GENOMIC DNA]</scope>
    <source>
        <strain evidence="2">ATCC 27210 / DSM 20455 / JCM 14654 / NCDO 2250 / 7</strain>
    </source>
</reference>
<name>E6UJ75_RUMA7</name>
<dbReference type="KEGG" id="ral:Rumal_2957"/>
<dbReference type="EMBL" id="CP002403">
    <property type="protein sequence ID" value="ADU23423.1"/>
    <property type="molecule type" value="Genomic_DNA"/>
</dbReference>
<dbReference type="HOGENOM" id="CLU_2013596_0_0_9"/>
<dbReference type="RefSeq" id="WP_013499532.1">
    <property type="nucleotide sequence ID" value="NC_014833.1"/>
</dbReference>
<dbReference type="STRING" id="697329.Rumal_2957"/>
<protein>
    <recommendedName>
        <fullName evidence="3">DUF4363 domain-containing protein</fullName>
    </recommendedName>
</protein>
<gene>
    <name evidence="1" type="ordered locus">Rumal_2957</name>
</gene>
<dbReference type="AlphaFoldDB" id="E6UJ75"/>
<dbReference type="OrthoDB" id="1822695at2"/>
<organism evidence="1 2">
    <name type="scientific">Ruminococcus albus (strain ATCC 27210 / DSM 20455 / JCM 14654 / NCDO 2250 / 7)</name>
    <dbReference type="NCBI Taxonomy" id="697329"/>
    <lineage>
        <taxon>Bacteria</taxon>
        <taxon>Bacillati</taxon>
        <taxon>Bacillota</taxon>
        <taxon>Clostridia</taxon>
        <taxon>Eubacteriales</taxon>
        <taxon>Oscillospiraceae</taxon>
        <taxon>Ruminococcus</taxon>
    </lineage>
</organism>
<evidence type="ECO:0000313" key="2">
    <source>
        <dbReference type="Proteomes" id="UP000006919"/>
    </source>
</evidence>
<evidence type="ECO:0008006" key="3">
    <source>
        <dbReference type="Google" id="ProtNLM"/>
    </source>
</evidence>